<dbReference type="FunFam" id="3.40.50.2000:FF:000009">
    <property type="entry name" value="Sterol 3-beta-glucosyltransferase UGT80A2"/>
    <property type="match status" value="1"/>
</dbReference>
<dbReference type="RefSeq" id="WP_007917437.1">
    <property type="nucleotide sequence ID" value="NZ_ADVG01000003.1"/>
</dbReference>
<dbReference type="GO" id="GO:0033072">
    <property type="term" value="P:vancomycin biosynthetic process"/>
    <property type="evidence" value="ECO:0007669"/>
    <property type="project" value="UniProtKB-ARBA"/>
</dbReference>
<dbReference type="EMBL" id="ADVG01000003">
    <property type="protein sequence ID" value="EFH85284.1"/>
    <property type="molecule type" value="Genomic_DNA"/>
</dbReference>
<dbReference type="SUPFAM" id="SSF53756">
    <property type="entry name" value="UDP-Glycosyltransferase/glycogen phosphorylase"/>
    <property type="match status" value="1"/>
</dbReference>
<dbReference type="STRING" id="485913.Krac_6469"/>
<proteinExistence type="predicted"/>
<keyword evidence="3" id="KW-0328">Glycosyltransferase</keyword>
<dbReference type="InterPro" id="IPR002213">
    <property type="entry name" value="UDP_glucos_trans"/>
</dbReference>
<evidence type="ECO:0000259" key="1">
    <source>
        <dbReference type="Pfam" id="PF03033"/>
    </source>
</evidence>
<evidence type="ECO:0000259" key="2">
    <source>
        <dbReference type="Pfam" id="PF06722"/>
    </source>
</evidence>
<dbReference type="Pfam" id="PF03033">
    <property type="entry name" value="Glyco_transf_28"/>
    <property type="match status" value="1"/>
</dbReference>
<comment type="caution">
    <text evidence="3">The sequence shown here is derived from an EMBL/GenBank/DDBJ whole genome shotgun (WGS) entry which is preliminary data.</text>
</comment>
<dbReference type="PANTHER" id="PTHR48050">
    <property type="entry name" value="STEROL 3-BETA-GLUCOSYLTRANSFERASE"/>
    <property type="match status" value="1"/>
</dbReference>
<feature type="domain" description="Glycosyltransferase family 28 N-terminal" evidence="1">
    <location>
        <begin position="3"/>
        <end position="142"/>
    </location>
</feature>
<keyword evidence="4" id="KW-1185">Reference proteome</keyword>
<sequence>MRIVIMTSGTRGDVQPYIALGLGLHRAGYHVCVLTHDIFKPMVMQYGLEFAPLTGNPREMVEKVSTQSSPGSEENALRFTRSLAEVSKSNQVALAKDAQHTLTGAHLLLYSPLCFAGSYAAEALDIPAIFAPLQPVLPTRAFPYPMSFSRSLGGIGNRLTHTFVNVSIWQMMRSVMQPIRRDLGLKPLPASGSISWLYRHRQPIMPGYSSLVVPRPADWPDWVQVAGYWFLDAPQNWQPPASLLDFLAAGEPPVYIGFGSMVNRKAEETTYLIVKALERSKQRGIIATGWGGLSNADLPDTIFKLDEAPHDWLFPRMAAVIHHAGAGTTAAGLRAGVPSILLPFLADQPFWTERVRLLGVSPQPIPRNSLTAEKLAQAIMTTISDQAMRTRAAELGRHIRAEDGVGKAVQVVQKVLASHI</sequence>
<evidence type="ECO:0000313" key="4">
    <source>
        <dbReference type="Proteomes" id="UP000004508"/>
    </source>
</evidence>
<organism evidence="3 4">
    <name type="scientific">Ktedonobacter racemifer DSM 44963</name>
    <dbReference type="NCBI Taxonomy" id="485913"/>
    <lineage>
        <taxon>Bacteria</taxon>
        <taxon>Bacillati</taxon>
        <taxon>Chloroflexota</taxon>
        <taxon>Ktedonobacteria</taxon>
        <taxon>Ktedonobacterales</taxon>
        <taxon>Ktedonobacteraceae</taxon>
        <taxon>Ktedonobacter</taxon>
    </lineage>
</organism>
<dbReference type="InterPro" id="IPR004276">
    <property type="entry name" value="GlycoTrans_28_N"/>
</dbReference>
<name>D6TUV8_KTERA</name>
<dbReference type="Proteomes" id="UP000004508">
    <property type="component" value="Unassembled WGS sequence"/>
</dbReference>
<dbReference type="InterPro" id="IPR010610">
    <property type="entry name" value="EryCIII-like_C"/>
</dbReference>
<dbReference type="InterPro" id="IPR050426">
    <property type="entry name" value="Glycosyltransferase_28"/>
</dbReference>
<dbReference type="Pfam" id="PF06722">
    <property type="entry name" value="EryCIII-like_C"/>
    <property type="match status" value="1"/>
</dbReference>
<dbReference type="OrthoDB" id="9805366at2"/>
<evidence type="ECO:0000313" key="3">
    <source>
        <dbReference type="EMBL" id="EFH85284.1"/>
    </source>
</evidence>
<feature type="domain" description="Erythromycin biosynthesis protein CIII-like C-terminal" evidence="2">
    <location>
        <begin position="296"/>
        <end position="402"/>
    </location>
</feature>
<dbReference type="EC" id="2.4.1.173" evidence="3"/>
<dbReference type="PANTHER" id="PTHR48050:SF13">
    <property type="entry name" value="STEROL 3-BETA-GLUCOSYLTRANSFERASE UGT80A2"/>
    <property type="match status" value="1"/>
</dbReference>
<dbReference type="InParanoid" id="D6TUV8"/>
<protein>
    <submittedName>
        <fullName evidence="3">Sterol 3-beta-glucosyltransferase</fullName>
        <ecNumber evidence="3">2.4.1.173</ecNumber>
    </submittedName>
</protein>
<dbReference type="Gene3D" id="3.40.50.2000">
    <property type="entry name" value="Glycogen Phosphorylase B"/>
    <property type="match status" value="2"/>
</dbReference>
<dbReference type="CDD" id="cd03784">
    <property type="entry name" value="GT1_Gtf-like"/>
    <property type="match status" value="1"/>
</dbReference>
<reference evidence="3 4" key="1">
    <citation type="journal article" date="2011" name="Stand. Genomic Sci.">
        <title>Non-contiguous finished genome sequence and contextual data of the filamentous soil bacterium Ktedonobacter racemifer type strain (SOSP1-21).</title>
        <authorList>
            <person name="Chang Y.J."/>
            <person name="Land M."/>
            <person name="Hauser L."/>
            <person name="Chertkov O."/>
            <person name="Del Rio T.G."/>
            <person name="Nolan M."/>
            <person name="Copeland A."/>
            <person name="Tice H."/>
            <person name="Cheng J.F."/>
            <person name="Lucas S."/>
            <person name="Han C."/>
            <person name="Goodwin L."/>
            <person name="Pitluck S."/>
            <person name="Ivanova N."/>
            <person name="Ovchinikova G."/>
            <person name="Pati A."/>
            <person name="Chen A."/>
            <person name="Palaniappan K."/>
            <person name="Mavromatis K."/>
            <person name="Liolios K."/>
            <person name="Brettin T."/>
            <person name="Fiebig A."/>
            <person name="Rohde M."/>
            <person name="Abt B."/>
            <person name="Goker M."/>
            <person name="Detter J.C."/>
            <person name="Woyke T."/>
            <person name="Bristow J."/>
            <person name="Eisen J.A."/>
            <person name="Markowitz V."/>
            <person name="Hugenholtz P."/>
            <person name="Kyrpides N.C."/>
            <person name="Klenk H.P."/>
            <person name="Lapidus A."/>
        </authorList>
    </citation>
    <scope>NUCLEOTIDE SEQUENCE [LARGE SCALE GENOMIC DNA]</scope>
    <source>
        <strain evidence="4">DSM 44963</strain>
    </source>
</reference>
<keyword evidence="3" id="KW-0808">Transferase</keyword>
<dbReference type="AlphaFoldDB" id="D6TUV8"/>
<gene>
    <name evidence="3" type="ORF">Krac_6469</name>
</gene>
<dbReference type="GO" id="GO:0016906">
    <property type="term" value="F:sterol 3-beta-glucosyltransferase activity"/>
    <property type="evidence" value="ECO:0007669"/>
    <property type="project" value="UniProtKB-EC"/>
</dbReference>
<dbReference type="GO" id="GO:0005975">
    <property type="term" value="P:carbohydrate metabolic process"/>
    <property type="evidence" value="ECO:0007669"/>
    <property type="project" value="InterPro"/>
</dbReference>
<dbReference type="eggNOG" id="COG1819">
    <property type="taxonomic scope" value="Bacteria"/>
</dbReference>
<accession>D6TUV8</accession>